<evidence type="ECO:0000256" key="11">
    <source>
        <dbReference type="ARBA" id="ARBA00034617"/>
    </source>
</evidence>
<evidence type="ECO:0000256" key="9">
    <source>
        <dbReference type="ARBA" id="ARBA00023204"/>
    </source>
</evidence>
<evidence type="ECO:0000256" key="2">
    <source>
        <dbReference type="ARBA" id="ARBA00022741"/>
    </source>
</evidence>
<dbReference type="PANTHER" id="PTHR11070">
    <property type="entry name" value="UVRD / RECB / PCRA DNA HELICASE FAMILY MEMBER"/>
    <property type="match status" value="1"/>
</dbReference>
<protein>
    <recommendedName>
        <fullName evidence="12">DNA 3'-5' helicase</fullName>
        <ecNumber evidence="12">5.6.2.4</ecNumber>
    </recommendedName>
    <alternativeName>
        <fullName evidence="13">DNA 3'-5' helicase II</fullName>
    </alternativeName>
</protein>
<keyword evidence="10" id="KW-0413">Isomerase</keyword>
<evidence type="ECO:0000256" key="4">
    <source>
        <dbReference type="ARBA" id="ARBA00022801"/>
    </source>
</evidence>
<dbReference type="EC" id="5.6.2.4" evidence="12"/>
<feature type="domain" description="UvrD-like helicase C-terminal" evidence="17">
    <location>
        <begin position="502"/>
        <end position="776"/>
    </location>
</feature>
<dbReference type="eggNOG" id="COG1074">
    <property type="taxonomic scope" value="Bacteria"/>
</dbReference>
<comment type="catalytic activity">
    <reaction evidence="11">
        <text>Couples ATP hydrolysis with the unwinding of duplex DNA by translocating in the 3'-5' direction.</text>
        <dbReference type="EC" id="5.6.2.4"/>
    </reaction>
</comment>
<dbReference type="STRING" id="582744.Msip34_1240"/>
<comment type="catalytic activity">
    <reaction evidence="14">
        <text>ATP + H2O = ADP + phosphate + H(+)</text>
        <dbReference type="Rhea" id="RHEA:13065"/>
        <dbReference type="ChEBI" id="CHEBI:15377"/>
        <dbReference type="ChEBI" id="CHEBI:15378"/>
        <dbReference type="ChEBI" id="CHEBI:30616"/>
        <dbReference type="ChEBI" id="CHEBI:43474"/>
        <dbReference type="ChEBI" id="CHEBI:456216"/>
        <dbReference type="EC" id="5.6.2.4"/>
    </reaction>
</comment>
<evidence type="ECO:0000256" key="8">
    <source>
        <dbReference type="ARBA" id="ARBA00023125"/>
    </source>
</evidence>
<dbReference type="SUPFAM" id="SSF52980">
    <property type="entry name" value="Restriction endonuclease-like"/>
    <property type="match status" value="1"/>
</dbReference>
<keyword evidence="2 15" id="KW-0547">Nucleotide-binding</keyword>
<evidence type="ECO:0000313" key="19">
    <source>
        <dbReference type="Proteomes" id="UP000002743"/>
    </source>
</evidence>
<dbReference type="GO" id="GO:0003677">
    <property type="term" value="F:DNA binding"/>
    <property type="evidence" value="ECO:0007669"/>
    <property type="project" value="UniProtKB-KW"/>
</dbReference>
<dbReference type="InterPro" id="IPR011604">
    <property type="entry name" value="PDDEXK-like_dom_sf"/>
</dbReference>
<dbReference type="KEGG" id="mei:Msip34_1240"/>
<dbReference type="Gene3D" id="1.10.486.10">
    <property type="entry name" value="PCRA, domain 4"/>
    <property type="match status" value="1"/>
</dbReference>
<evidence type="ECO:0000259" key="17">
    <source>
        <dbReference type="PROSITE" id="PS51217"/>
    </source>
</evidence>
<dbReference type="OrthoDB" id="5905204at2"/>
<evidence type="ECO:0000256" key="3">
    <source>
        <dbReference type="ARBA" id="ARBA00022763"/>
    </source>
</evidence>
<dbReference type="AlphaFoldDB" id="C6XD61"/>
<keyword evidence="7 15" id="KW-0067">ATP-binding</keyword>
<evidence type="ECO:0000256" key="7">
    <source>
        <dbReference type="ARBA" id="ARBA00022840"/>
    </source>
</evidence>
<keyword evidence="4 15" id="KW-0378">Hydrolase</keyword>
<evidence type="ECO:0000256" key="14">
    <source>
        <dbReference type="ARBA" id="ARBA00048988"/>
    </source>
</evidence>
<dbReference type="Pfam" id="PF13361">
    <property type="entry name" value="UvrD_C"/>
    <property type="match status" value="1"/>
</dbReference>
<evidence type="ECO:0000256" key="15">
    <source>
        <dbReference type="PROSITE-ProRule" id="PRU00560"/>
    </source>
</evidence>
<accession>C6XD61</accession>
<dbReference type="Pfam" id="PF00580">
    <property type="entry name" value="UvrD-helicase"/>
    <property type="match status" value="1"/>
</dbReference>
<keyword evidence="9" id="KW-0234">DNA repair</keyword>
<evidence type="ECO:0000256" key="6">
    <source>
        <dbReference type="ARBA" id="ARBA00022839"/>
    </source>
</evidence>
<dbReference type="Gene3D" id="3.40.50.300">
    <property type="entry name" value="P-loop containing nucleotide triphosphate hydrolases"/>
    <property type="match status" value="3"/>
</dbReference>
<evidence type="ECO:0000259" key="16">
    <source>
        <dbReference type="PROSITE" id="PS51198"/>
    </source>
</evidence>
<dbReference type="GO" id="GO:0000725">
    <property type="term" value="P:recombinational repair"/>
    <property type="evidence" value="ECO:0007669"/>
    <property type="project" value="TreeGrafter"/>
</dbReference>
<keyword evidence="1" id="KW-0540">Nuclease</keyword>
<dbReference type="PROSITE" id="PS51198">
    <property type="entry name" value="UVRD_HELICASE_ATP_BIND"/>
    <property type="match status" value="1"/>
</dbReference>
<keyword evidence="3" id="KW-0227">DNA damage</keyword>
<dbReference type="HOGENOM" id="CLU_009270_0_0_4"/>
<dbReference type="PANTHER" id="PTHR11070:SF2">
    <property type="entry name" value="ATP-DEPENDENT DNA HELICASE SRS2"/>
    <property type="match status" value="1"/>
</dbReference>
<evidence type="ECO:0000256" key="12">
    <source>
        <dbReference type="ARBA" id="ARBA00034808"/>
    </source>
</evidence>
<feature type="binding site" evidence="15">
    <location>
        <begin position="33"/>
        <end position="40"/>
    </location>
    <ligand>
        <name>ATP</name>
        <dbReference type="ChEBI" id="CHEBI:30616"/>
    </ligand>
</feature>
<evidence type="ECO:0000256" key="5">
    <source>
        <dbReference type="ARBA" id="ARBA00022806"/>
    </source>
</evidence>
<keyword evidence="8" id="KW-0238">DNA-binding</keyword>
<dbReference type="EMBL" id="CP001674">
    <property type="protein sequence ID" value="ACT50486.1"/>
    <property type="molecule type" value="Genomic_DNA"/>
</dbReference>
<reference evidence="19" key="1">
    <citation type="submission" date="2009-07" db="EMBL/GenBank/DDBJ databases">
        <title>Complete sequence of chromosome of Methylovorus sp. SIP3-4.</title>
        <authorList>
            <person name="Lucas S."/>
            <person name="Copeland A."/>
            <person name="Lapidus A."/>
            <person name="Glavina del Rio T."/>
            <person name="Tice H."/>
            <person name="Bruce D."/>
            <person name="Goodwin L."/>
            <person name="Pitluck S."/>
            <person name="Clum A."/>
            <person name="Larimer F."/>
            <person name="Land M."/>
            <person name="Hauser L."/>
            <person name="Kyrpides N."/>
            <person name="Mikhailova N."/>
            <person name="Kayluzhnaya M."/>
            <person name="Chistoserdova L."/>
        </authorList>
    </citation>
    <scope>NUCLEOTIDE SEQUENCE [LARGE SCALE GENOMIC DNA]</scope>
    <source>
        <strain evidence="19">SIP3-4</strain>
    </source>
</reference>
<dbReference type="SUPFAM" id="SSF52540">
    <property type="entry name" value="P-loop containing nucleoside triphosphate hydrolases"/>
    <property type="match status" value="1"/>
</dbReference>
<dbReference type="GO" id="GO:0033202">
    <property type="term" value="C:DNA helicase complex"/>
    <property type="evidence" value="ECO:0007669"/>
    <property type="project" value="TreeGrafter"/>
</dbReference>
<keyword evidence="5 15" id="KW-0347">Helicase</keyword>
<evidence type="ECO:0000256" key="10">
    <source>
        <dbReference type="ARBA" id="ARBA00023235"/>
    </source>
</evidence>
<evidence type="ECO:0000256" key="13">
    <source>
        <dbReference type="ARBA" id="ARBA00034923"/>
    </source>
</evidence>
<dbReference type="Proteomes" id="UP000002743">
    <property type="component" value="Chromosome"/>
</dbReference>
<organism evidence="18 19">
    <name type="scientific">Methylovorus glucosotrophus (strain SIP3-4)</name>
    <dbReference type="NCBI Taxonomy" id="582744"/>
    <lineage>
        <taxon>Bacteria</taxon>
        <taxon>Pseudomonadati</taxon>
        <taxon>Pseudomonadota</taxon>
        <taxon>Betaproteobacteria</taxon>
        <taxon>Nitrosomonadales</taxon>
        <taxon>Methylophilaceae</taxon>
        <taxon>Methylovorus</taxon>
    </lineage>
</organism>
<dbReference type="GO" id="GO:0043138">
    <property type="term" value="F:3'-5' DNA helicase activity"/>
    <property type="evidence" value="ECO:0007669"/>
    <property type="project" value="UniProtKB-EC"/>
</dbReference>
<dbReference type="Gene3D" id="3.90.320.10">
    <property type="match status" value="1"/>
</dbReference>
<dbReference type="InterPro" id="IPR027417">
    <property type="entry name" value="P-loop_NTPase"/>
</dbReference>
<dbReference type="InterPro" id="IPR014017">
    <property type="entry name" value="DNA_helicase_UvrD-like_C"/>
</dbReference>
<dbReference type="InterPro" id="IPR011335">
    <property type="entry name" value="Restrct_endonuc-II-like"/>
</dbReference>
<reference evidence="18 19" key="2">
    <citation type="journal article" date="2011" name="J. Bacteriol.">
        <title>Genomes of three methylotrophs from a single niche uncover genetic and metabolic divergence of Methylophilaceae.</title>
        <authorList>
            <person name="Lapidus A."/>
            <person name="Clum A."/>
            <person name="Labutti K."/>
            <person name="Kaluzhnaya M.G."/>
            <person name="Lim S."/>
            <person name="Beck D.A."/>
            <person name="Glavina Del Rio T."/>
            <person name="Nolan M."/>
            <person name="Mavromatis K."/>
            <person name="Huntemann M."/>
            <person name="Lucas S."/>
            <person name="Lidstrom M.E."/>
            <person name="Ivanova N."/>
            <person name="Chistoserdova L."/>
        </authorList>
    </citation>
    <scope>NUCLEOTIDE SEQUENCE [LARGE SCALE GENOMIC DNA]</scope>
    <source>
        <strain evidence="18 19">SIP3-4</strain>
    </source>
</reference>
<proteinExistence type="predicted"/>
<evidence type="ECO:0000313" key="18">
    <source>
        <dbReference type="EMBL" id="ACT50486.1"/>
    </source>
</evidence>
<dbReference type="GO" id="GO:0005829">
    <property type="term" value="C:cytosol"/>
    <property type="evidence" value="ECO:0007669"/>
    <property type="project" value="TreeGrafter"/>
</dbReference>
<dbReference type="GO" id="GO:0005524">
    <property type="term" value="F:ATP binding"/>
    <property type="evidence" value="ECO:0007669"/>
    <property type="project" value="UniProtKB-UniRule"/>
</dbReference>
<feature type="domain" description="UvrD-like helicase ATP-binding" evidence="16">
    <location>
        <begin position="12"/>
        <end position="490"/>
    </location>
</feature>
<evidence type="ECO:0000256" key="1">
    <source>
        <dbReference type="ARBA" id="ARBA00022722"/>
    </source>
</evidence>
<gene>
    <name evidence="18" type="ordered locus">Msip34_1240</name>
</gene>
<keyword evidence="19" id="KW-1185">Reference proteome</keyword>
<dbReference type="InterPro" id="IPR000212">
    <property type="entry name" value="DNA_helicase_UvrD/REP"/>
</dbReference>
<name>C6XD61_METGS</name>
<sequence>MLNDEAALQEHLLAQDDESRRRALELESFIVEAPAGAGKTELLTQRYLKLLTTVREPEEIIAITFTNKAAAEMRARILDSLLMADSGERPPQLHKQMTFALGQDALQHAAERGWHLLENPARLRIFTIDSLSSHLARQMPLMSRFGAQPAVTEDASAYYQLAAERTLDLADGSSDAVTQALRYVDNDSLRLTQLLADMLAKRDQWLPYANRTDTRELAEAALQHLITQDMQEALAAFPVRLQQVLMPIARYAATNLPCEAPIALLRDWETPMPATPNALPMWLAVCELLFTGQDSWRKTVNVNTGFPAVPDSKPYKEQLAELIAALQATAGADAALCRLRCLPQLRAGEESWQVISALAQLLNLAVAQLWFVFQEAREVDFVEISQRALNALADDADAPSDLALRLDYRIQHLLVDEFQDTSPGQVHLLQRLTRGWEAGDGRTLFAVGDPMQSIYRFRKANVGLFLEVAREGIGDIHLTPLQLCRNNRSCPPVVDWINHAFAKVFPREDSIARGAIRYRPFVATRADEVDTGVVMHPLIQGTDESNEQLRTREAALMVKLIREEWAAHPQRRIAVLVRARSHLEHLVADIRRHHRDIRFQAVEIEALAGRQIIQDLLALTHALHHRADRVNWLAILRAPWCGLTLADMHVLAASDHRSTIWRLLQQDARLAAMTEDGRQRALHVRSILQEVLAQQGRLPVSRWLHSAWLMLGGPWCLWEPGDVQDVQAFFALVDKLDNQGQFTPTRLAEEVEKLYAAADEAADGRLQLMTIHKSKGLEFDTVILPGLERKTGNQDSPLLLWEEVAIADEEQGSSVELVAAPFVPKGARLDDGPTPYDYLRLLEKERAEHEDARVLYVAATRTERRLHLIATATVNAKGEPRPASGSFLQLLWPQVALQFAEAMATEGVSETSPQAEATLADFVPPLVRLQQPQMPAVLQTATPFTPLWNPGEASESLSLAASLEADIGTLAHRYLELMARQGLATWPEGRIHQAMPAMQRWLQQQGHAEKQAHAAAAVVVQLLLTTLRSADGQWVLQAREGADAEVAWSYADASELKRYVVDRTFMENGVRWIIDYKTVALPADISEEQLRAQVARYRLQLDNYASLFAGQGTLVRKAIFFLALGRLVELAAEDQLF</sequence>
<keyword evidence="6" id="KW-0269">Exonuclease</keyword>
<dbReference type="InterPro" id="IPR014016">
    <property type="entry name" value="UvrD-like_ATP-bd"/>
</dbReference>
<dbReference type="PROSITE" id="PS51217">
    <property type="entry name" value="UVRD_HELICASE_CTER"/>
    <property type="match status" value="1"/>
</dbReference>
<dbReference type="GO" id="GO:0004527">
    <property type="term" value="F:exonuclease activity"/>
    <property type="evidence" value="ECO:0007669"/>
    <property type="project" value="UniProtKB-KW"/>
</dbReference>